<sequence length="106" mass="12581">MFVQRKKEWRQALKLQVRRYPSETKRPPKGIYKVQKGFYPTRSILILGIIGKFECRVKLDSGSDRSYINAEWAKRRGFYIYYSKGKYTVFGGKVYESIGRRVFVDP</sequence>
<keyword evidence="2" id="KW-1185">Reference proteome</keyword>
<gene>
    <name evidence="1" type="ORF">Zmor_004213</name>
</gene>
<evidence type="ECO:0000313" key="1">
    <source>
        <dbReference type="EMBL" id="KAJ3636404.1"/>
    </source>
</evidence>
<protein>
    <submittedName>
        <fullName evidence="1">Uncharacterized protein</fullName>
    </submittedName>
</protein>
<dbReference type="InterPro" id="IPR021109">
    <property type="entry name" value="Peptidase_aspartic_dom_sf"/>
</dbReference>
<organism evidence="1 2">
    <name type="scientific">Zophobas morio</name>
    <dbReference type="NCBI Taxonomy" id="2755281"/>
    <lineage>
        <taxon>Eukaryota</taxon>
        <taxon>Metazoa</taxon>
        <taxon>Ecdysozoa</taxon>
        <taxon>Arthropoda</taxon>
        <taxon>Hexapoda</taxon>
        <taxon>Insecta</taxon>
        <taxon>Pterygota</taxon>
        <taxon>Neoptera</taxon>
        <taxon>Endopterygota</taxon>
        <taxon>Coleoptera</taxon>
        <taxon>Polyphaga</taxon>
        <taxon>Cucujiformia</taxon>
        <taxon>Tenebrionidae</taxon>
        <taxon>Zophobas</taxon>
    </lineage>
</organism>
<dbReference type="SUPFAM" id="SSF50630">
    <property type="entry name" value="Acid proteases"/>
    <property type="match status" value="1"/>
</dbReference>
<dbReference type="AlphaFoldDB" id="A0AA38M122"/>
<dbReference type="EMBL" id="JALNTZ010000133">
    <property type="protein sequence ID" value="KAJ3636404.1"/>
    <property type="molecule type" value="Genomic_DNA"/>
</dbReference>
<evidence type="ECO:0000313" key="2">
    <source>
        <dbReference type="Proteomes" id="UP001168821"/>
    </source>
</evidence>
<proteinExistence type="predicted"/>
<dbReference type="Proteomes" id="UP001168821">
    <property type="component" value="Unassembled WGS sequence"/>
</dbReference>
<name>A0AA38M122_9CUCU</name>
<accession>A0AA38M122</accession>
<comment type="caution">
    <text evidence="1">The sequence shown here is derived from an EMBL/GenBank/DDBJ whole genome shotgun (WGS) entry which is preliminary data.</text>
</comment>
<reference evidence="1" key="1">
    <citation type="journal article" date="2023" name="G3 (Bethesda)">
        <title>Whole genome assemblies of Zophobas morio and Tenebrio molitor.</title>
        <authorList>
            <person name="Kaur S."/>
            <person name="Stinson S.A."/>
            <person name="diCenzo G.C."/>
        </authorList>
    </citation>
    <scope>NUCLEOTIDE SEQUENCE</scope>
    <source>
        <strain evidence="1">QUZm001</strain>
    </source>
</reference>